<evidence type="ECO:0000313" key="2">
    <source>
        <dbReference type="EMBL" id="MBB5719939.1"/>
    </source>
</evidence>
<organism evidence="2 3">
    <name type="scientific">Stakelama sediminis</name>
    <dbReference type="NCBI Taxonomy" id="463200"/>
    <lineage>
        <taxon>Bacteria</taxon>
        <taxon>Pseudomonadati</taxon>
        <taxon>Pseudomonadota</taxon>
        <taxon>Alphaproteobacteria</taxon>
        <taxon>Sphingomonadales</taxon>
        <taxon>Sphingomonadaceae</taxon>
        <taxon>Stakelama</taxon>
    </lineage>
</organism>
<feature type="transmembrane region" description="Helical" evidence="1">
    <location>
        <begin position="81"/>
        <end position="101"/>
    </location>
</feature>
<feature type="transmembrane region" description="Helical" evidence="1">
    <location>
        <begin position="33"/>
        <end position="52"/>
    </location>
</feature>
<reference evidence="2 3" key="1">
    <citation type="submission" date="2020-08" db="EMBL/GenBank/DDBJ databases">
        <title>Genomic Encyclopedia of Type Strains, Phase IV (KMG-IV): sequencing the most valuable type-strain genomes for metagenomic binning, comparative biology and taxonomic classification.</title>
        <authorList>
            <person name="Goeker M."/>
        </authorList>
    </citation>
    <scope>NUCLEOTIDE SEQUENCE [LARGE SCALE GENOMIC DNA]</scope>
    <source>
        <strain evidence="2 3">DSM 27203</strain>
    </source>
</reference>
<sequence length="151" mass="17007">MPLGVLSFLGFLILCLAYSYLRGGTAEKAGATIAWVATAATFAVQSGVATLYLRIEWGVVTVDLLTLLAFIWLALSTDRYWTMWVAALQLLIVAFHAGRVVKPEMMPWAYAILLFLWSWLVLVLILIGTWRHQARIRKWGADPSWNDSLHQ</sequence>
<keyword evidence="1" id="KW-0812">Transmembrane</keyword>
<comment type="caution">
    <text evidence="2">The sequence shown here is derived from an EMBL/GenBank/DDBJ whole genome shotgun (WGS) entry which is preliminary data.</text>
</comment>
<dbReference type="Proteomes" id="UP000554342">
    <property type="component" value="Unassembled WGS sequence"/>
</dbReference>
<name>A0A840Z2B6_9SPHN</name>
<keyword evidence="1" id="KW-1133">Transmembrane helix</keyword>
<protein>
    <submittedName>
        <fullName evidence="2">Uncharacterized protein</fullName>
    </submittedName>
</protein>
<dbReference type="EMBL" id="JACIJI010000007">
    <property type="protein sequence ID" value="MBB5719939.1"/>
    <property type="molecule type" value="Genomic_DNA"/>
</dbReference>
<gene>
    <name evidence="2" type="ORF">FHR23_002898</name>
</gene>
<evidence type="ECO:0000256" key="1">
    <source>
        <dbReference type="SAM" id="Phobius"/>
    </source>
</evidence>
<proteinExistence type="predicted"/>
<dbReference type="AlphaFoldDB" id="A0A840Z2B6"/>
<evidence type="ECO:0000313" key="3">
    <source>
        <dbReference type="Proteomes" id="UP000554342"/>
    </source>
</evidence>
<feature type="transmembrane region" description="Helical" evidence="1">
    <location>
        <begin position="57"/>
        <end position="75"/>
    </location>
</feature>
<accession>A0A840Z2B6</accession>
<feature type="transmembrane region" description="Helical" evidence="1">
    <location>
        <begin position="108"/>
        <end position="130"/>
    </location>
</feature>
<keyword evidence="1" id="KW-0472">Membrane</keyword>
<keyword evidence="3" id="KW-1185">Reference proteome</keyword>
<dbReference type="RefSeq" id="WP_184005334.1">
    <property type="nucleotide sequence ID" value="NZ_BAABIF010000011.1"/>
</dbReference>